<dbReference type="Proteomes" id="UP001497623">
    <property type="component" value="Unassembled WGS sequence"/>
</dbReference>
<dbReference type="EMBL" id="CAXKWB010001232">
    <property type="protein sequence ID" value="CAL4063711.1"/>
    <property type="molecule type" value="Genomic_DNA"/>
</dbReference>
<accession>A0AAV2PTU1</accession>
<protein>
    <submittedName>
        <fullName evidence="1">Uncharacterized protein</fullName>
    </submittedName>
</protein>
<proteinExistence type="predicted"/>
<evidence type="ECO:0000313" key="1">
    <source>
        <dbReference type="EMBL" id="CAL4063711.1"/>
    </source>
</evidence>
<dbReference type="AlphaFoldDB" id="A0AAV2PTU1"/>
<sequence length="149" mass="16283">MIPITSVTSWSVNLSPKAWSMPLNWSGSIVPGVVPSKERKAAIIASSSSCSPDDLDANMLRRTVKLMGAPPSATICWKSESVPGRPISANVAARSLEVIRPSLSLSITLKPSLNSAICFWENLSKTHDSDFFAAFFFAGMMINEIYWWC</sequence>
<keyword evidence="2" id="KW-1185">Reference proteome</keyword>
<comment type="caution">
    <text evidence="1">The sequence shown here is derived from an EMBL/GenBank/DDBJ whole genome shotgun (WGS) entry which is preliminary data.</text>
</comment>
<reference evidence="1 2" key="1">
    <citation type="submission" date="2024-05" db="EMBL/GenBank/DDBJ databases">
        <authorList>
            <person name="Wallberg A."/>
        </authorList>
    </citation>
    <scope>NUCLEOTIDE SEQUENCE [LARGE SCALE GENOMIC DNA]</scope>
</reference>
<gene>
    <name evidence="1" type="ORF">MNOR_LOCUS3566</name>
</gene>
<evidence type="ECO:0000313" key="2">
    <source>
        <dbReference type="Proteomes" id="UP001497623"/>
    </source>
</evidence>
<organism evidence="1 2">
    <name type="scientific">Meganyctiphanes norvegica</name>
    <name type="common">Northern krill</name>
    <name type="synonym">Thysanopoda norvegica</name>
    <dbReference type="NCBI Taxonomy" id="48144"/>
    <lineage>
        <taxon>Eukaryota</taxon>
        <taxon>Metazoa</taxon>
        <taxon>Ecdysozoa</taxon>
        <taxon>Arthropoda</taxon>
        <taxon>Crustacea</taxon>
        <taxon>Multicrustacea</taxon>
        <taxon>Malacostraca</taxon>
        <taxon>Eumalacostraca</taxon>
        <taxon>Eucarida</taxon>
        <taxon>Euphausiacea</taxon>
        <taxon>Euphausiidae</taxon>
        <taxon>Meganyctiphanes</taxon>
    </lineage>
</organism>
<name>A0AAV2PTU1_MEGNR</name>